<organism evidence="1 2">
    <name type="scientific">Nocardioides faecalis</name>
    <dbReference type="NCBI Taxonomy" id="2803858"/>
    <lineage>
        <taxon>Bacteria</taxon>
        <taxon>Bacillati</taxon>
        <taxon>Actinomycetota</taxon>
        <taxon>Actinomycetes</taxon>
        <taxon>Propionibacteriales</taxon>
        <taxon>Nocardioidaceae</taxon>
        <taxon>Nocardioides</taxon>
    </lineage>
</organism>
<comment type="caution">
    <text evidence="1">The sequence shown here is derived from an EMBL/GenBank/DDBJ whole genome shotgun (WGS) entry which is preliminary data.</text>
</comment>
<dbReference type="EMBL" id="JAERTX010000019">
    <property type="protein sequence ID" value="MBM9461582.1"/>
    <property type="molecule type" value="Genomic_DNA"/>
</dbReference>
<evidence type="ECO:0000313" key="1">
    <source>
        <dbReference type="EMBL" id="MBM9461582.1"/>
    </source>
</evidence>
<name>A0A938Y3K9_9ACTN</name>
<evidence type="ECO:0000313" key="2">
    <source>
        <dbReference type="Proteomes" id="UP000663791"/>
    </source>
</evidence>
<dbReference type="Proteomes" id="UP000663791">
    <property type="component" value="Unassembled WGS sequence"/>
</dbReference>
<accession>A0A938Y3K9</accession>
<dbReference type="RefSeq" id="WP_205292900.1">
    <property type="nucleotide sequence ID" value="NZ_CP074406.1"/>
</dbReference>
<protein>
    <submittedName>
        <fullName evidence="1">Uncharacterized protein</fullName>
    </submittedName>
</protein>
<sequence>MDVHLAWASVPFPDDLVGPWVEVRHLAEDLVAVESTASLSRVYHELKWSLAEDAALIVAPLAGRPKLKGLRPGTTTWLRDRLAVWPGPDTGSHATGRDAEDSA</sequence>
<gene>
    <name evidence="1" type="ORF">JK386_16900</name>
</gene>
<reference evidence="1" key="1">
    <citation type="submission" date="2021-01" db="EMBL/GenBank/DDBJ databases">
        <title>Novel species in genus Nocardioides.</title>
        <authorList>
            <person name="Zhang G."/>
        </authorList>
    </citation>
    <scope>NUCLEOTIDE SEQUENCE</scope>
    <source>
        <strain evidence="1">Zg-536</strain>
    </source>
</reference>
<dbReference type="AlphaFoldDB" id="A0A938Y3K9"/>
<keyword evidence="2" id="KW-1185">Reference proteome</keyword>
<proteinExistence type="predicted"/>